<reference evidence="1 2" key="1">
    <citation type="journal article" date="2019" name="Int. J. Syst. Evol. Microbiol.">
        <title>Streptomyces cyaneochromogenes sp. nov., a blue pigment-producing actinomycete from manganese-contaminated soil.</title>
        <authorList>
            <person name="Tang X."/>
            <person name="Zhao J."/>
            <person name="Li K."/>
            <person name="Chen Z."/>
            <person name="Sun Y."/>
            <person name="Gao J."/>
        </authorList>
    </citation>
    <scope>NUCLEOTIDE SEQUENCE [LARGE SCALE GENOMIC DNA]</scope>
    <source>
        <strain evidence="1 2">MK-45</strain>
    </source>
</reference>
<gene>
    <name evidence="1" type="ORF">EJ357_33665</name>
</gene>
<sequence length="90" mass="10568">MVQVLLLTDRHLRVTYVQRGRRSAELGHAEPGWAVDIRQVAWLRNRDDVSNKNYEIGFTDGSWTRVYFSPVDRDFLERLPSQLRRDAPTP</sequence>
<name>A0A3Q9ESC8_9ACTN</name>
<dbReference type="OrthoDB" id="4111852at2"/>
<keyword evidence="2" id="KW-1185">Reference proteome</keyword>
<evidence type="ECO:0000313" key="1">
    <source>
        <dbReference type="EMBL" id="AZQ37801.1"/>
    </source>
</evidence>
<dbReference type="Proteomes" id="UP000280298">
    <property type="component" value="Chromosome"/>
</dbReference>
<accession>A0A3Q9ESC8</accession>
<organism evidence="1 2">
    <name type="scientific">Streptomyces cyaneochromogenes</name>
    <dbReference type="NCBI Taxonomy" id="2496836"/>
    <lineage>
        <taxon>Bacteria</taxon>
        <taxon>Bacillati</taxon>
        <taxon>Actinomycetota</taxon>
        <taxon>Actinomycetes</taxon>
        <taxon>Kitasatosporales</taxon>
        <taxon>Streptomycetaceae</taxon>
        <taxon>Streptomyces</taxon>
    </lineage>
</organism>
<evidence type="ECO:0000313" key="2">
    <source>
        <dbReference type="Proteomes" id="UP000280298"/>
    </source>
</evidence>
<dbReference type="RefSeq" id="WP_126395470.1">
    <property type="nucleotide sequence ID" value="NZ_CP034539.1"/>
</dbReference>
<dbReference type="AlphaFoldDB" id="A0A3Q9ESC8"/>
<dbReference type="EMBL" id="CP034539">
    <property type="protein sequence ID" value="AZQ37801.1"/>
    <property type="molecule type" value="Genomic_DNA"/>
</dbReference>
<proteinExistence type="predicted"/>
<protein>
    <submittedName>
        <fullName evidence="1">Uncharacterized protein</fullName>
    </submittedName>
</protein>
<dbReference type="KEGG" id="scya:EJ357_33665"/>